<sequence>MRFIKLDAINWKYILSEIFLIFVGINLAIWFNDWNSSKTKNANITIALDKIKGELNANLEQLTENRTSNEKITFFLDAIEAIQKENKGKLLVSPKTMNAFEDKYKDFFTVTDSTYVEPELYSYVGETYINLDITELSRIAWETSKSTGIFHEFGYECLYELEGIYNTQNLVQNEIDKATEALRNESIEDLGRILKFVNQLELQLESQYKKILKNIDDCH</sequence>
<evidence type="ECO:0000313" key="2">
    <source>
        <dbReference type="EMBL" id="TXN38338.1"/>
    </source>
</evidence>
<feature type="transmembrane region" description="Helical" evidence="1">
    <location>
        <begin position="12"/>
        <end position="31"/>
    </location>
</feature>
<proteinExistence type="predicted"/>
<dbReference type="AlphaFoldDB" id="A0A5C8VC07"/>
<protein>
    <submittedName>
        <fullName evidence="2">Uncharacterized protein</fullName>
    </submittedName>
</protein>
<dbReference type="Proteomes" id="UP000321456">
    <property type="component" value="Unassembled WGS sequence"/>
</dbReference>
<evidence type="ECO:0000256" key="1">
    <source>
        <dbReference type="SAM" id="Phobius"/>
    </source>
</evidence>
<accession>A0A5C8VC07</accession>
<evidence type="ECO:0000313" key="3">
    <source>
        <dbReference type="Proteomes" id="UP000321456"/>
    </source>
</evidence>
<comment type="caution">
    <text evidence="2">The sequence shown here is derived from an EMBL/GenBank/DDBJ whole genome shotgun (WGS) entry which is preliminary data.</text>
</comment>
<keyword evidence="3" id="KW-1185">Reference proteome</keyword>
<dbReference type="RefSeq" id="WP_147743256.1">
    <property type="nucleotide sequence ID" value="NZ_VRUR01000001.1"/>
</dbReference>
<reference evidence="2 3" key="1">
    <citation type="submission" date="2019-08" db="EMBL/GenBank/DDBJ databases">
        <title>Professor.</title>
        <authorList>
            <person name="Park J.S."/>
        </authorList>
    </citation>
    <scope>NUCLEOTIDE SEQUENCE [LARGE SCALE GENOMIC DNA]</scope>
    <source>
        <strain evidence="2 3">176CP5-101</strain>
    </source>
</reference>
<keyword evidence="1" id="KW-0812">Transmembrane</keyword>
<name>A0A5C8VC07_9FLAO</name>
<keyword evidence="1" id="KW-1133">Transmembrane helix</keyword>
<organism evidence="2 3">
    <name type="scientific">Flagellimonas hymeniacidonis</name>
    <dbReference type="NCBI Taxonomy" id="2603628"/>
    <lineage>
        <taxon>Bacteria</taxon>
        <taxon>Pseudomonadati</taxon>
        <taxon>Bacteroidota</taxon>
        <taxon>Flavobacteriia</taxon>
        <taxon>Flavobacteriales</taxon>
        <taxon>Flavobacteriaceae</taxon>
        <taxon>Flagellimonas</taxon>
    </lineage>
</organism>
<gene>
    <name evidence="2" type="ORF">FVB32_08600</name>
</gene>
<keyword evidence="1" id="KW-0472">Membrane</keyword>
<dbReference type="EMBL" id="VRUR01000001">
    <property type="protein sequence ID" value="TXN38338.1"/>
    <property type="molecule type" value="Genomic_DNA"/>
</dbReference>